<comment type="caution">
    <text evidence="1">The sequence shown here is derived from an EMBL/GenBank/DDBJ whole genome shotgun (WGS) entry which is preliminary data.</text>
</comment>
<dbReference type="RefSeq" id="WP_156968307.1">
    <property type="nucleotide sequence ID" value="NZ_AXCZ01000014.1"/>
</dbReference>
<accession>A0A0A0C231</accession>
<dbReference type="AlphaFoldDB" id="A0A0A0C231"/>
<name>A0A0A0C231_9CELL</name>
<evidence type="ECO:0000313" key="2">
    <source>
        <dbReference type="Proteomes" id="UP000054314"/>
    </source>
</evidence>
<gene>
    <name evidence="1" type="ORF">N869_05500</name>
</gene>
<dbReference type="OrthoDB" id="5195446at2"/>
<protein>
    <submittedName>
        <fullName evidence="1">Uncharacterized protein</fullName>
    </submittedName>
</protein>
<evidence type="ECO:0000313" key="1">
    <source>
        <dbReference type="EMBL" id="KGM14057.1"/>
    </source>
</evidence>
<reference evidence="1 2" key="1">
    <citation type="submission" date="2013-08" db="EMBL/GenBank/DDBJ databases">
        <title>Genome sequencing of Cellulomonas bogoriensis 69B4.</title>
        <authorList>
            <person name="Chen F."/>
            <person name="Li Y."/>
            <person name="Wang G."/>
        </authorList>
    </citation>
    <scope>NUCLEOTIDE SEQUENCE [LARGE SCALE GENOMIC DNA]</scope>
    <source>
        <strain evidence="1 2">69B4</strain>
    </source>
</reference>
<keyword evidence="2" id="KW-1185">Reference proteome</keyword>
<organism evidence="1 2">
    <name type="scientific">Cellulomonas bogoriensis 69B4 = DSM 16987</name>
    <dbReference type="NCBI Taxonomy" id="1386082"/>
    <lineage>
        <taxon>Bacteria</taxon>
        <taxon>Bacillati</taxon>
        <taxon>Actinomycetota</taxon>
        <taxon>Actinomycetes</taxon>
        <taxon>Micrococcales</taxon>
        <taxon>Cellulomonadaceae</taxon>
        <taxon>Cellulomonas</taxon>
    </lineage>
</organism>
<proteinExistence type="predicted"/>
<dbReference type="EMBL" id="AXCZ01000014">
    <property type="protein sequence ID" value="KGM14057.1"/>
    <property type="molecule type" value="Genomic_DNA"/>
</dbReference>
<dbReference type="Proteomes" id="UP000054314">
    <property type="component" value="Unassembled WGS sequence"/>
</dbReference>
<sequence>MTTIKVPRHLRDRLAARARHDQTTLAKALERALDETEEREFWEAVRTTNAGGAGDRLASVALGDGLADRGDDALGADGW</sequence>